<protein>
    <submittedName>
        <fullName evidence="1">Uncharacterized protein</fullName>
    </submittedName>
</protein>
<sequence length="766" mass="84196">MRLAAPVSLSATASDMDYRVVFAALETVCEDNILAMCGPSELPYGTVAKRLVTCMKQIQEHGRALEPVVSSFTAVFHHYDFDAQTPGNGYRTLVKVLQSCLLHIIHKGRYIASNYNSAFFRAEHNASEMEAYCSALCQLRALLHLAQRLISDNNFGQLYSLQDGELSRSFVQEYSSMHKACFYGRCLGFQFSPALRPFLQTVVISMVSYGETYGKQQSGLGLAALSLLTSGKYVIDPELRGAEFERITQNLDMQFWKSFWNLTESGLLTGFSRISSNPVQVNFTLTLPPITLRLPLASDPSLTATISPPIAHWGPGPVHMRLISCELREGQDSEELQAFSRTDPPPISASHLPWVQKQPRSPWLLIHFHGGGFVAQTSKSHENYLRSWSKELNVPILSVDYSLSPEAPFPRALEECFYAYCWALNNCHLLVVQGSTAERVCLAGDSAGGNLCITVSMKAISNGIRLPDGIMAAYPATLLTTDASPSRLLTLIDPLLPLGVLTKCINAYAGADCQTVQPAVGSSSLSTLGRDTAVLLSDLTQGASKWIQSFLDPMQTSGGARSLSLTQRTSQSGETRRASARISTPDCRGHVDYPEGFEPLRSECLAFIRPTSCPIIRNPFVSPLLAPNELLRGLPPVHIVASALDALLDDSVMFAKKLRDMGQPVSLTVVEDLPHGFLSLTQLTKETEVASEICVEQMRKIFEQENATPTRKRPKLGETNEHAQSKATMLLLTFFVLLGTSAALDFHDKIVSGYECRPHSVPWPKL</sequence>
<dbReference type="Proteomes" id="UP000831701">
    <property type="component" value="Chromosome 18"/>
</dbReference>
<name>A0ACB8VSY3_9TELE</name>
<accession>A0ACB8VSY3</accession>
<reference evidence="1" key="1">
    <citation type="submission" date="2022-04" db="EMBL/GenBank/DDBJ databases">
        <title>Jade perch genome.</title>
        <authorList>
            <person name="Chao B."/>
        </authorList>
    </citation>
    <scope>NUCLEOTIDE SEQUENCE</scope>
    <source>
        <strain evidence="1">CB-2022</strain>
    </source>
</reference>
<evidence type="ECO:0000313" key="1">
    <source>
        <dbReference type="EMBL" id="KAI3358797.1"/>
    </source>
</evidence>
<comment type="caution">
    <text evidence="1">The sequence shown here is derived from an EMBL/GenBank/DDBJ whole genome shotgun (WGS) entry which is preliminary data.</text>
</comment>
<proteinExistence type="predicted"/>
<dbReference type="EMBL" id="CM041548">
    <property type="protein sequence ID" value="KAI3358797.1"/>
    <property type="molecule type" value="Genomic_DNA"/>
</dbReference>
<gene>
    <name evidence="1" type="ORF">L3Q82_015192</name>
</gene>
<organism evidence="1 2">
    <name type="scientific">Scortum barcoo</name>
    <name type="common">barcoo grunter</name>
    <dbReference type="NCBI Taxonomy" id="214431"/>
    <lineage>
        <taxon>Eukaryota</taxon>
        <taxon>Metazoa</taxon>
        <taxon>Chordata</taxon>
        <taxon>Craniata</taxon>
        <taxon>Vertebrata</taxon>
        <taxon>Euteleostomi</taxon>
        <taxon>Actinopterygii</taxon>
        <taxon>Neopterygii</taxon>
        <taxon>Teleostei</taxon>
        <taxon>Neoteleostei</taxon>
        <taxon>Acanthomorphata</taxon>
        <taxon>Eupercaria</taxon>
        <taxon>Centrarchiformes</taxon>
        <taxon>Terapontoidei</taxon>
        <taxon>Terapontidae</taxon>
        <taxon>Scortum</taxon>
    </lineage>
</organism>
<evidence type="ECO:0000313" key="2">
    <source>
        <dbReference type="Proteomes" id="UP000831701"/>
    </source>
</evidence>
<keyword evidence="2" id="KW-1185">Reference proteome</keyword>